<evidence type="ECO:0000313" key="3">
    <source>
        <dbReference type="Proteomes" id="UP000015423"/>
    </source>
</evidence>
<dbReference type="Pfam" id="PF10823">
    <property type="entry name" value="DUF2568"/>
    <property type="match status" value="1"/>
</dbReference>
<feature type="transmembrane region" description="Helical" evidence="1">
    <location>
        <begin position="95"/>
        <end position="114"/>
    </location>
</feature>
<dbReference type="EMBL" id="CP006259">
    <property type="protein sequence ID" value="AGS73366.1"/>
    <property type="molecule type" value="Genomic_DNA"/>
</dbReference>
<dbReference type="HOGENOM" id="CLU_149376_0_0_11"/>
<proteinExistence type="predicted"/>
<feature type="transmembrane region" description="Helical" evidence="1">
    <location>
        <begin position="38"/>
        <end position="58"/>
    </location>
</feature>
<reference evidence="2 3" key="2">
    <citation type="journal article" date="2013" name="J. Biotechnol.">
        <title>Complete genome sequence of the kirromycin producer Streptomyces collinus Tu 365 consisting of a linear chromosome and two linear plasmids.</title>
        <authorList>
            <person name="Ruckert C."/>
            <person name="Szczepanowski R."/>
            <person name="Albersmeier A."/>
            <person name="Goesmann A."/>
            <person name="Iftime D."/>
            <person name="Musiol E.M."/>
            <person name="Blin K."/>
            <person name="Wohlleben W."/>
            <person name="Puhler A."/>
            <person name="Kalinowski J."/>
            <person name="Weber T."/>
        </authorList>
    </citation>
    <scope>NUCLEOTIDE SEQUENCE [LARGE SCALE GENOMIC DNA]</scope>
    <source>
        <strain evidence="3">DSM 40733 / Tue 365</strain>
    </source>
</reference>
<feature type="transmembrane region" description="Helical" evidence="1">
    <location>
        <begin position="12"/>
        <end position="32"/>
    </location>
</feature>
<sequence length="131" mass="13026">MVVDGRPWYVANELLAFLIEIVALGLLCWWGFASGGGVGVSVLLGLGTPAVAAALWGLFAAPRAPFRPPLPGVLLVKGLVLGGGALALYGVGHPVGAVAVAVVTLVNVTVAEVFRRPAPGGTEPAPGAAAP</sequence>
<organism evidence="2 3">
    <name type="scientific">Streptomyces collinus (strain DSM 40733 / Tue 365)</name>
    <dbReference type="NCBI Taxonomy" id="1214242"/>
    <lineage>
        <taxon>Bacteria</taxon>
        <taxon>Bacillati</taxon>
        <taxon>Actinomycetota</taxon>
        <taxon>Actinomycetes</taxon>
        <taxon>Kitasatosporales</taxon>
        <taxon>Streptomycetaceae</taxon>
        <taxon>Streptomyces</taxon>
    </lineage>
</organism>
<dbReference type="AlphaFoldDB" id="S5V6Q7"/>
<evidence type="ECO:0000256" key="1">
    <source>
        <dbReference type="SAM" id="Phobius"/>
    </source>
</evidence>
<dbReference type="eggNOG" id="ENOG5033D6D">
    <property type="taxonomic scope" value="Bacteria"/>
</dbReference>
<reference evidence="3" key="1">
    <citation type="submission" date="2012-10" db="EMBL/GenBank/DDBJ databases">
        <title>The complete genome sequence of Streptomyces collinus Tu 365.</title>
        <authorList>
            <person name="Ruckert C."/>
            <person name="Szczepanowski R."/>
            <person name="Goesmann A."/>
            <person name="Pross E.K."/>
            <person name="Musiol E.M."/>
            <person name="Blin K."/>
            <person name="Wohlleben W."/>
            <person name="Puhler A."/>
            <person name="Weber T."/>
            <person name="Kalinowski J."/>
        </authorList>
    </citation>
    <scope>NUCLEOTIDE SEQUENCE [LARGE SCALE GENOMIC DNA]</scope>
    <source>
        <strain evidence="3">DSM 40733 / Tue 365</strain>
    </source>
</reference>
<keyword evidence="1" id="KW-0472">Membrane</keyword>
<name>S5V6Q7_STRC3</name>
<dbReference type="Proteomes" id="UP000015423">
    <property type="component" value="Chromosome"/>
</dbReference>
<keyword evidence="1" id="KW-0812">Transmembrane</keyword>
<keyword evidence="3" id="KW-1185">Reference proteome</keyword>
<dbReference type="InterPro" id="IPR021214">
    <property type="entry name" value="DUF2568"/>
</dbReference>
<keyword evidence="1" id="KW-1133">Transmembrane helix</keyword>
<dbReference type="STRING" id="1214242.B446_32810"/>
<evidence type="ECO:0000313" key="2">
    <source>
        <dbReference type="EMBL" id="AGS73366.1"/>
    </source>
</evidence>
<gene>
    <name evidence="2" type="ORF">B446_32810</name>
</gene>
<accession>S5V6Q7</accession>
<protein>
    <submittedName>
        <fullName evidence="2">Uncharacterized protein</fullName>
    </submittedName>
</protein>
<dbReference type="KEGG" id="sci:B446_32810"/>